<sequence length="134" mass="14745">MAGVTAKLATSDSDLKVVDLTRTRLPDELRSSVIDTIDQSKSSGFCRIQTLTTVKELRGENSNAGQPLDSRPRVSSPAPSHRMITSNLQLSIPNHLCSTSRITRSPDSGFHSTCRWAVCFPLEQRRCQATCPPF</sequence>
<evidence type="ECO:0000313" key="1">
    <source>
        <dbReference type="EMBL" id="KAH7917466.1"/>
    </source>
</evidence>
<reference evidence="1" key="1">
    <citation type="journal article" date="2021" name="New Phytol.">
        <title>Evolutionary innovations through gain and loss of genes in the ectomycorrhizal Boletales.</title>
        <authorList>
            <person name="Wu G."/>
            <person name="Miyauchi S."/>
            <person name="Morin E."/>
            <person name="Kuo A."/>
            <person name="Drula E."/>
            <person name="Varga T."/>
            <person name="Kohler A."/>
            <person name="Feng B."/>
            <person name="Cao Y."/>
            <person name="Lipzen A."/>
            <person name="Daum C."/>
            <person name="Hundley H."/>
            <person name="Pangilinan J."/>
            <person name="Johnson J."/>
            <person name="Barry K."/>
            <person name="LaButti K."/>
            <person name="Ng V."/>
            <person name="Ahrendt S."/>
            <person name="Min B."/>
            <person name="Choi I.G."/>
            <person name="Park H."/>
            <person name="Plett J.M."/>
            <person name="Magnuson J."/>
            <person name="Spatafora J.W."/>
            <person name="Nagy L.G."/>
            <person name="Henrissat B."/>
            <person name="Grigoriev I.V."/>
            <person name="Yang Z.L."/>
            <person name="Xu J."/>
            <person name="Martin F.M."/>
        </authorList>
    </citation>
    <scope>NUCLEOTIDE SEQUENCE</scope>
    <source>
        <strain evidence="1">KUC20120723A-06</strain>
    </source>
</reference>
<keyword evidence="2" id="KW-1185">Reference proteome</keyword>
<protein>
    <submittedName>
        <fullName evidence="1">Uncharacterized protein</fullName>
    </submittedName>
</protein>
<dbReference type="EMBL" id="MU267053">
    <property type="protein sequence ID" value="KAH7917466.1"/>
    <property type="molecule type" value="Genomic_DNA"/>
</dbReference>
<accession>A0ACB8AVA7</accession>
<comment type="caution">
    <text evidence="1">The sequence shown here is derived from an EMBL/GenBank/DDBJ whole genome shotgun (WGS) entry which is preliminary data.</text>
</comment>
<gene>
    <name evidence="1" type="ORF">BV22DRAFT_935619</name>
</gene>
<organism evidence="1 2">
    <name type="scientific">Leucogyrophana mollusca</name>
    <dbReference type="NCBI Taxonomy" id="85980"/>
    <lineage>
        <taxon>Eukaryota</taxon>
        <taxon>Fungi</taxon>
        <taxon>Dikarya</taxon>
        <taxon>Basidiomycota</taxon>
        <taxon>Agaricomycotina</taxon>
        <taxon>Agaricomycetes</taxon>
        <taxon>Agaricomycetidae</taxon>
        <taxon>Boletales</taxon>
        <taxon>Boletales incertae sedis</taxon>
        <taxon>Leucogyrophana</taxon>
    </lineage>
</organism>
<name>A0ACB8AVA7_9AGAM</name>
<evidence type="ECO:0000313" key="2">
    <source>
        <dbReference type="Proteomes" id="UP000790709"/>
    </source>
</evidence>
<proteinExistence type="predicted"/>
<dbReference type="Proteomes" id="UP000790709">
    <property type="component" value="Unassembled WGS sequence"/>
</dbReference>